<evidence type="ECO:0000256" key="1">
    <source>
        <dbReference type="ARBA" id="ARBA00005336"/>
    </source>
</evidence>
<dbReference type="Gene3D" id="3.20.20.300">
    <property type="entry name" value="Glycoside hydrolase, family 3, N-terminal domain"/>
    <property type="match status" value="1"/>
</dbReference>
<evidence type="ECO:0000259" key="4">
    <source>
        <dbReference type="SMART" id="SM01217"/>
    </source>
</evidence>
<organism evidence="5 6">
    <name type="scientific">Eubacterium album</name>
    <dbReference type="NCBI Taxonomy" id="2978477"/>
    <lineage>
        <taxon>Bacteria</taxon>
        <taxon>Bacillati</taxon>
        <taxon>Bacillota</taxon>
        <taxon>Clostridia</taxon>
        <taxon>Eubacteriales</taxon>
        <taxon>Eubacteriaceae</taxon>
        <taxon>Eubacterium</taxon>
    </lineage>
</organism>
<keyword evidence="2 5" id="KW-0378">Hydrolase</keyword>
<reference evidence="5" key="1">
    <citation type="submission" date="2022-09" db="EMBL/GenBank/DDBJ databases">
        <title>Eubacterium sp. LFL-14 isolated from human feces.</title>
        <authorList>
            <person name="Liu F."/>
        </authorList>
    </citation>
    <scope>NUCLEOTIDE SEQUENCE</scope>
    <source>
        <strain evidence="5">LFL-14</strain>
    </source>
</reference>
<keyword evidence="6" id="KW-1185">Reference proteome</keyword>
<dbReference type="EMBL" id="JAODBU010000007">
    <property type="protein sequence ID" value="MCT7399111.1"/>
    <property type="molecule type" value="Genomic_DNA"/>
</dbReference>
<dbReference type="PRINTS" id="PR00133">
    <property type="entry name" value="GLHYDRLASE3"/>
</dbReference>
<evidence type="ECO:0000256" key="3">
    <source>
        <dbReference type="SAM" id="Phobius"/>
    </source>
</evidence>
<dbReference type="InterPro" id="IPR013783">
    <property type="entry name" value="Ig-like_fold"/>
</dbReference>
<feature type="domain" description="Fibronectin type III-like" evidence="4">
    <location>
        <begin position="452"/>
        <end position="526"/>
    </location>
</feature>
<dbReference type="SUPFAM" id="SSF52279">
    <property type="entry name" value="Beta-D-glucan exohydrolase, C-terminal domain"/>
    <property type="match status" value="1"/>
</dbReference>
<dbReference type="InterPro" id="IPR026891">
    <property type="entry name" value="Fn3-like"/>
</dbReference>
<sequence length="975" mass="106878">MLAINWDDVIGVIQSISTHLIVGVIAIIVGIIAIVAVKGLKKPLKRLVRGEVLVAMVLVIVVIANLICTGPMNTLLTSVAGKPVSKIDAKTTEEATDLVSEIVEEGAVLLKNDDNVLPVTSGKLNVFGWGSTNPCYGGTGSGALNDAYPTVNLIKGLNDAGIETNKELTKFYTDYEDKHPEVGMMSCDWTLPEPNVSLYTDEMMNNAKEFSNTAMVVISRVGGEGADLPTDMAAVADGTYKADIPMTYDDSVNEGKDWDKGDHFLQLSNREEEMLDLVCKNFDNVIVVYNGANPFELGFINDYKQIKGAYWCAGAGQSGFDGFGRIVSGEVNPSGRLVDTFVYDLTKAPTWNNMGEFEYTNMSDFKVDATAFSPETQPTFVNYVEGIYVGYKFYETAATEGLIDYDKTVQYPFGYGLSYSTFEQKIVNSSTEGDTVTLTVEVKNTGSVAGKDVVEVYYNPPYTNGGIEKSSANLVTYTKTGSIEPGATQTVEVSFDKEDMASYDSKTAKAYVLEQGDYVVSINSDSHTVLDSVNVNVPETIKYGEDNKRESDVSVATNEFDFAEGDVTYLSRADKFANYEEATKAPTSTEMSDEAKAGFYNVSNYDAKAGEKDEDPDAEYPTTGKNTGINLVDMRGVDYDDEKWDTFMDQLTIKEMNSMTSLGGYQTAAIKSVGKYRTNDCDGPASINNNFTGQGSVGFPAAVVIAATWNNELANKFGDSIGTMADQMDTAGWYGPAMNIHRTAFAGRNFEYYSEDGVLSGDIAASAIQGAQAHGVYAYMKHFALNDQETNRTSMLCTWANEQAIREVYLKPFEKSVKDGGSLAVMSSFNYIGNRWAGGCSELLEDVLRGEWGFKGFVETDYFGVYGYMNADQAIRNGTDLMLVNYATEANDMKYTETAGAQQKLRQSAKRILYVVANSRQYSELGIEQSQQPNRWETILKVVDVCAAIILIAWEILLIVNFNKRRKEVVVEQAE</sequence>
<feature type="transmembrane region" description="Helical" evidence="3">
    <location>
        <begin position="52"/>
        <end position="72"/>
    </location>
</feature>
<accession>A0ABT2M0Q5</accession>
<dbReference type="InterPro" id="IPR001764">
    <property type="entry name" value="Glyco_hydro_3_N"/>
</dbReference>
<keyword evidence="3" id="KW-1133">Transmembrane helix</keyword>
<comment type="caution">
    <text evidence="5">The sequence shown here is derived from an EMBL/GenBank/DDBJ whole genome shotgun (WGS) entry which is preliminary data.</text>
</comment>
<dbReference type="SMART" id="SM01217">
    <property type="entry name" value="Fn3_like"/>
    <property type="match status" value="1"/>
</dbReference>
<name>A0ABT2M0Q5_9FIRM</name>
<evidence type="ECO:0000313" key="6">
    <source>
        <dbReference type="Proteomes" id="UP001431199"/>
    </source>
</evidence>
<dbReference type="InterPro" id="IPR017853">
    <property type="entry name" value="GH"/>
</dbReference>
<comment type="similarity">
    <text evidence="1">Belongs to the glycosyl hydrolase 3 family.</text>
</comment>
<dbReference type="Pfam" id="PF00933">
    <property type="entry name" value="Glyco_hydro_3"/>
    <property type="match status" value="1"/>
</dbReference>
<dbReference type="Gene3D" id="3.40.50.1700">
    <property type="entry name" value="Glycoside hydrolase family 3 C-terminal domain"/>
    <property type="match status" value="1"/>
</dbReference>
<dbReference type="Proteomes" id="UP001431199">
    <property type="component" value="Unassembled WGS sequence"/>
</dbReference>
<evidence type="ECO:0000256" key="2">
    <source>
        <dbReference type="ARBA" id="ARBA00022801"/>
    </source>
</evidence>
<protein>
    <submittedName>
        <fullName evidence="5">Glycoside hydrolase family 3 C-terminal domain-containing protein</fullName>
    </submittedName>
</protein>
<dbReference type="PANTHER" id="PTHR42715">
    <property type="entry name" value="BETA-GLUCOSIDASE"/>
    <property type="match status" value="1"/>
</dbReference>
<keyword evidence="3" id="KW-0812">Transmembrane</keyword>
<dbReference type="InterPro" id="IPR036962">
    <property type="entry name" value="Glyco_hydro_3_N_sf"/>
</dbReference>
<dbReference type="GO" id="GO:0016787">
    <property type="term" value="F:hydrolase activity"/>
    <property type="evidence" value="ECO:0007669"/>
    <property type="project" value="UniProtKB-KW"/>
</dbReference>
<feature type="transmembrane region" description="Helical" evidence="3">
    <location>
        <begin position="20"/>
        <end position="40"/>
    </location>
</feature>
<dbReference type="RefSeq" id="WP_260978731.1">
    <property type="nucleotide sequence ID" value="NZ_JAODBU010000007.1"/>
</dbReference>
<dbReference type="Pfam" id="PF14310">
    <property type="entry name" value="Fn3-like"/>
    <property type="match status" value="1"/>
</dbReference>
<dbReference type="InterPro" id="IPR036881">
    <property type="entry name" value="Glyco_hydro_3_C_sf"/>
</dbReference>
<dbReference type="Gene3D" id="2.60.40.10">
    <property type="entry name" value="Immunoglobulins"/>
    <property type="match status" value="1"/>
</dbReference>
<gene>
    <name evidence="5" type="ORF">N5B56_08455</name>
</gene>
<dbReference type="SUPFAM" id="SSF51445">
    <property type="entry name" value="(Trans)glycosidases"/>
    <property type="match status" value="1"/>
</dbReference>
<dbReference type="PANTHER" id="PTHR42715:SF10">
    <property type="entry name" value="BETA-GLUCOSIDASE"/>
    <property type="match status" value="1"/>
</dbReference>
<evidence type="ECO:0000313" key="5">
    <source>
        <dbReference type="EMBL" id="MCT7399111.1"/>
    </source>
</evidence>
<dbReference type="InterPro" id="IPR050288">
    <property type="entry name" value="Cellulose_deg_GH3"/>
</dbReference>
<dbReference type="Pfam" id="PF01915">
    <property type="entry name" value="Glyco_hydro_3_C"/>
    <property type="match status" value="1"/>
</dbReference>
<keyword evidence="3" id="KW-0472">Membrane</keyword>
<proteinExistence type="inferred from homology"/>
<dbReference type="InterPro" id="IPR002772">
    <property type="entry name" value="Glyco_hydro_3_C"/>
</dbReference>